<reference evidence="12" key="3">
    <citation type="submission" date="2016-10" db="EMBL/GenBank/DDBJ databases">
        <authorList>
            <person name="de Groot N.N."/>
        </authorList>
    </citation>
    <scope>NUCLEOTIDE SEQUENCE [LARGE SCALE GENOMIC DNA]</scope>
    <source>
        <strain evidence="12">DSM 16632</strain>
    </source>
</reference>
<reference evidence="13" key="2">
    <citation type="submission" date="2016-02" db="EMBL/GenBank/DDBJ databases">
        <title>The draft genome sequence of the rumen methanogen Methanobrevibacter olleyae YLM1.</title>
        <authorList>
            <consortium name="New Zealand Agricultural Greenhouse Gas Research Centre/Pastoral Greenhouse Gas Research Consortium"/>
            <person name="Kelly W.J."/>
            <person name="Li D."/>
            <person name="Lambie S.C."/>
            <person name="Attwood G.T."/>
            <person name="Altermann E."/>
            <person name="Leahy S.C."/>
        </authorList>
    </citation>
    <scope>NUCLEOTIDE SEQUENCE [LARGE SCALE GENOMIC DNA]</scope>
    <source>
        <strain evidence="13">YLM1</strain>
    </source>
</reference>
<keyword evidence="13" id="KW-1185">Reference proteome</keyword>
<dbReference type="KEGG" id="mol:YLM1_1395"/>
<dbReference type="InterPro" id="IPR028325">
    <property type="entry name" value="VG_K_chnl"/>
</dbReference>
<dbReference type="EMBL" id="FOTL01000001">
    <property type="protein sequence ID" value="SFL16162.1"/>
    <property type="molecule type" value="Genomic_DNA"/>
</dbReference>
<dbReference type="PANTHER" id="PTHR11537">
    <property type="entry name" value="VOLTAGE-GATED POTASSIUM CHANNEL"/>
    <property type="match status" value="1"/>
</dbReference>
<gene>
    <name evidence="12" type="ORF">SAMN02910297_00073</name>
    <name evidence="11" type="ORF">YLM1_1395</name>
</gene>
<name>A0A126R1L0_METOL</name>
<evidence type="ECO:0000313" key="11">
    <source>
        <dbReference type="EMBL" id="AMK15952.1"/>
    </source>
</evidence>
<sequence length="279" mass="31892">MNKKRIISDLGIIFDILIFIDLILIILSIPGVELIEYAGYVQFFDLTICALLLTEFFYGLLKSDTKLKFTKEHFLDLIASIPFDLIALTLIGSSFNLLNITRFLRLIRIIRVLRAVNIIKKYGLEKVIKRTGIDKILVIVIVLVLIFSLLLGFTEQKSVYDSFYFVIITLTTVGYGDDIITTPLGKLISVFLIVAGVVVFSTITGVISSFFTDRLLESGISVDENLHFINQKLNFHERELEKTNKELNEVKQELEISNIYSEELKKELTELKELIKEND</sequence>
<evidence type="ECO:0000256" key="1">
    <source>
        <dbReference type="ARBA" id="ARBA00004141"/>
    </source>
</evidence>
<keyword evidence="2" id="KW-0813">Transport</keyword>
<dbReference type="GO" id="GO:0005249">
    <property type="term" value="F:voltage-gated potassium channel activity"/>
    <property type="evidence" value="ECO:0007669"/>
    <property type="project" value="InterPro"/>
</dbReference>
<keyword evidence="4 9" id="KW-1133">Transmembrane helix</keyword>
<reference evidence="11 13" key="1">
    <citation type="journal article" date="2016" name="Genome Announc.">
        <title>Draft Genome Sequence of the Rumen Methanogen Methanobrevibacter olleyae YLM1.</title>
        <authorList>
            <person name="Kelly W.J."/>
            <person name="Li D."/>
            <person name="Lambie S.C."/>
            <person name="Cox F."/>
            <person name="Attwood G.T."/>
            <person name="Altermann E."/>
            <person name="Leahy S.C."/>
        </authorList>
    </citation>
    <scope>NUCLEOTIDE SEQUENCE [LARGE SCALE GENOMIC DNA]</scope>
    <source>
        <strain evidence="11 13">YLM1</strain>
    </source>
</reference>
<dbReference type="OrthoDB" id="56871at2157"/>
<evidence type="ECO:0000256" key="4">
    <source>
        <dbReference type="ARBA" id="ARBA00022989"/>
    </source>
</evidence>
<keyword evidence="6 9" id="KW-0472">Membrane</keyword>
<dbReference type="InterPro" id="IPR013099">
    <property type="entry name" value="K_chnl_dom"/>
</dbReference>
<dbReference type="Proteomes" id="UP000183442">
    <property type="component" value="Unassembled WGS sequence"/>
</dbReference>
<feature type="transmembrane region" description="Helical" evidence="9">
    <location>
        <begin position="37"/>
        <end position="61"/>
    </location>
</feature>
<dbReference type="Gene3D" id="1.10.287.70">
    <property type="match status" value="1"/>
</dbReference>
<evidence type="ECO:0000256" key="5">
    <source>
        <dbReference type="ARBA" id="ARBA00023065"/>
    </source>
</evidence>
<feature type="coiled-coil region" evidence="8">
    <location>
        <begin position="226"/>
        <end position="277"/>
    </location>
</feature>
<evidence type="ECO:0000256" key="8">
    <source>
        <dbReference type="SAM" id="Coils"/>
    </source>
</evidence>
<dbReference type="STRING" id="294671.YLM1_1395"/>
<feature type="transmembrane region" description="Helical" evidence="9">
    <location>
        <begin position="136"/>
        <end position="153"/>
    </location>
</feature>
<comment type="subcellular location">
    <subcellularLocation>
        <location evidence="1">Membrane</location>
        <topology evidence="1">Multi-pass membrane protein</topology>
    </subcellularLocation>
</comment>
<keyword evidence="7 12" id="KW-0407">Ion channel</keyword>
<dbReference type="AlphaFoldDB" id="A0A126R1L0"/>
<keyword evidence="8" id="KW-0175">Coiled coil</keyword>
<feature type="transmembrane region" description="Helical" evidence="9">
    <location>
        <begin position="12"/>
        <end position="31"/>
    </location>
</feature>
<dbReference type="Pfam" id="PF07885">
    <property type="entry name" value="Ion_trans_2"/>
    <property type="match status" value="1"/>
</dbReference>
<reference evidence="14" key="4">
    <citation type="submission" date="2016-10" db="EMBL/GenBank/DDBJ databases">
        <authorList>
            <person name="Varghese N."/>
        </authorList>
    </citation>
    <scope>NUCLEOTIDE SEQUENCE [LARGE SCALE GENOMIC DNA]</scope>
    <source>
        <strain evidence="14">DSM 16632</strain>
    </source>
</reference>
<dbReference type="PANTHER" id="PTHR11537:SF254">
    <property type="entry name" value="POTASSIUM VOLTAGE-GATED CHANNEL PROTEIN SHAB"/>
    <property type="match status" value="1"/>
</dbReference>
<evidence type="ECO:0000256" key="6">
    <source>
        <dbReference type="ARBA" id="ARBA00023136"/>
    </source>
</evidence>
<dbReference type="GO" id="GO:0001508">
    <property type="term" value="P:action potential"/>
    <property type="evidence" value="ECO:0007669"/>
    <property type="project" value="TreeGrafter"/>
</dbReference>
<evidence type="ECO:0000256" key="7">
    <source>
        <dbReference type="ARBA" id="ARBA00023303"/>
    </source>
</evidence>
<dbReference type="EMBL" id="CP014265">
    <property type="protein sequence ID" value="AMK15952.1"/>
    <property type="molecule type" value="Genomic_DNA"/>
</dbReference>
<protein>
    <submittedName>
        <fullName evidence="11">Ion transport protein</fullName>
    </submittedName>
    <submittedName>
        <fullName evidence="12">Voltage-gated potassium channel</fullName>
    </submittedName>
</protein>
<feature type="domain" description="Potassium channel" evidence="10">
    <location>
        <begin position="139"/>
        <end position="212"/>
    </location>
</feature>
<evidence type="ECO:0000313" key="14">
    <source>
        <dbReference type="Proteomes" id="UP000183442"/>
    </source>
</evidence>
<keyword evidence="5" id="KW-0406">Ion transport</keyword>
<dbReference type="PRINTS" id="PR00169">
    <property type="entry name" value="KCHANNEL"/>
</dbReference>
<evidence type="ECO:0000313" key="12">
    <source>
        <dbReference type="EMBL" id="SFL16162.1"/>
    </source>
</evidence>
<feature type="transmembrane region" description="Helical" evidence="9">
    <location>
        <begin position="188"/>
        <end position="211"/>
    </location>
</feature>
<feature type="transmembrane region" description="Helical" evidence="9">
    <location>
        <begin position="73"/>
        <end position="91"/>
    </location>
</feature>
<dbReference type="PATRIC" id="fig|294671.3.peg.1456"/>
<evidence type="ECO:0000256" key="3">
    <source>
        <dbReference type="ARBA" id="ARBA00022692"/>
    </source>
</evidence>
<evidence type="ECO:0000256" key="9">
    <source>
        <dbReference type="SAM" id="Phobius"/>
    </source>
</evidence>
<dbReference type="GeneID" id="28489704"/>
<keyword evidence="3 9" id="KW-0812">Transmembrane</keyword>
<evidence type="ECO:0000256" key="2">
    <source>
        <dbReference type="ARBA" id="ARBA00022448"/>
    </source>
</evidence>
<dbReference type="Gene3D" id="1.20.120.350">
    <property type="entry name" value="Voltage-gated potassium channels. Chain C"/>
    <property type="match status" value="1"/>
</dbReference>
<accession>A0A126R1L0</accession>
<dbReference type="SUPFAM" id="SSF81324">
    <property type="entry name" value="Voltage-gated potassium channels"/>
    <property type="match status" value="1"/>
</dbReference>
<dbReference type="RefSeq" id="WP_067147746.1">
    <property type="nucleotide sequence ID" value="NZ_CP014265.1"/>
</dbReference>
<dbReference type="InterPro" id="IPR027359">
    <property type="entry name" value="Volt_channel_dom_sf"/>
</dbReference>
<evidence type="ECO:0000313" key="13">
    <source>
        <dbReference type="Proteomes" id="UP000066376"/>
    </source>
</evidence>
<dbReference type="GO" id="GO:0008076">
    <property type="term" value="C:voltage-gated potassium channel complex"/>
    <property type="evidence" value="ECO:0007669"/>
    <property type="project" value="InterPro"/>
</dbReference>
<organism evidence="11 13">
    <name type="scientific">Methanobrevibacter olleyae</name>
    <dbReference type="NCBI Taxonomy" id="294671"/>
    <lineage>
        <taxon>Archaea</taxon>
        <taxon>Methanobacteriati</taxon>
        <taxon>Methanobacteriota</taxon>
        <taxon>Methanomada group</taxon>
        <taxon>Methanobacteria</taxon>
        <taxon>Methanobacteriales</taxon>
        <taxon>Methanobacteriaceae</taxon>
        <taxon>Methanobrevibacter</taxon>
    </lineage>
</organism>
<proteinExistence type="predicted"/>
<feature type="transmembrane region" description="Helical" evidence="9">
    <location>
        <begin position="159"/>
        <end position="176"/>
    </location>
</feature>
<evidence type="ECO:0000259" key="10">
    <source>
        <dbReference type="Pfam" id="PF07885"/>
    </source>
</evidence>
<dbReference type="Proteomes" id="UP000066376">
    <property type="component" value="Chromosome"/>
</dbReference>